<feature type="domain" description="SH2" evidence="3">
    <location>
        <begin position="91"/>
        <end position="180"/>
    </location>
</feature>
<keyword evidence="1" id="KW-0727">SH2 domain</keyword>
<dbReference type="InterPro" id="IPR043539">
    <property type="entry name" value="Grb2-like"/>
</dbReference>
<dbReference type="InterPro" id="IPR036860">
    <property type="entry name" value="SH2_dom_sf"/>
</dbReference>
<dbReference type="InterPro" id="IPR000980">
    <property type="entry name" value="SH2"/>
</dbReference>
<evidence type="ECO:0000259" key="3">
    <source>
        <dbReference type="PROSITE" id="PS50001"/>
    </source>
</evidence>
<organism evidence="4 5">
    <name type="scientific">Coilia grayii</name>
    <name type="common">Gray's grenadier anchovy</name>
    <dbReference type="NCBI Taxonomy" id="363190"/>
    <lineage>
        <taxon>Eukaryota</taxon>
        <taxon>Metazoa</taxon>
        <taxon>Chordata</taxon>
        <taxon>Craniata</taxon>
        <taxon>Vertebrata</taxon>
        <taxon>Euteleostomi</taxon>
        <taxon>Actinopterygii</taxon>
        <taxon>Neopterygii</taxon>
        <taxon>Teleostei</taxon>
        <taxon>Clupei</taxon>
        <taxon>Clupeiformes</taxon>
        <taxon>Clupeoidei</taxon>
        <taxon>Engraulidae</taxon>
        <taxon>Coilinae</taxon>
        <taxon>Coilia</taxon>
    </lineage>
</organism>
<proteinExistence type="predicted"/>
<dbReference type="PANTHER" id="PTHR46037">
    <property type="entry name" value="PROTEIN ENHANCER OF SEVENLESS 2B"/>
    <property type="match status" value="1"/>
</dbReference>
<dbReference type="PROSITE" id="PS50001">
    <property type="entry name" value="SH2"/>
    <property type="match status" value="1"/>
</dbReference>
<dbReference type="SUPFAM" id="SSF55550">
    <property type="entry name" value="SH2 domain"/>
    <property type="match status" value="1"/>
</dbReference>
<protein>
    <recommendedName>
        <fullName evidence="3">SH2 domain-containing protein</fullName>
    </recommendedName>
</protein>
<dbReference type="Gene3D" id="2.30.30.40">
    <property type="entry name" value="SH3 Domains"/>
    <property type="match status" value="1"/>
</dbReference>
<dbReference type="SMART" id="SM00252">
    <property type="entry name" value="SH2"/>
    <property type="match status" value="1"/>
</dbReference>
<dbReference type="AlphaFoldDB" id="A0ABD1KS85"/>
<sequence length="284" mass="32318">MGNTATSPRLLAAGRQRRTTTPDSGPRDLDQVSLMTLRDYPSADICEPIFRAGECLRLVSEEGYRWKVRSLLTKEENYIPRCHVAKVYHGWLFEGVNRAQAEQLLCLPGNRVGSFLIRESGKGMYSLSIKHRAVKHYRINRLPNNWYYISPRLTFQCLEDLVNHYSDAADGLCCLLTGPCLAASDCDWTQLDTSLPVDAPQGFDWRCVNSSVLLQDEAGAERRDSVVSYGVQNSVSAYLSLAGAQERKRHSWKRRRGRSVYVLQQSHLRNRLAEEEESYENLSQ</sequence>
<evidence type="ECO:0000313" key="4">
    <source>
        <dbReference type="EMBL" id="KAL2102012.1"/>
    </source>
</evidence>
<accession>A0ABD1KS85</accession>
<dbReference type="Proteomes" id="UP001591681">
    <property type="component" value="Unassembled WGS sequence"/>
</dbReference>
<keyword evidence="5" id="KW-1185">Reference proteome</keyword>
<dbReference type="Gene3D" id="3.30.505.10">
    <property type="entry name" value="SH2 domain"/>
    <property type="match status" value="1"/>
</dbReference>
<name>A0ABD1KS85_9TELE</name>
<dbReference type="FunFam" id="3.30.505.10:FF:000039">
    <property type="entry name" value="src-like-adapter isoform X1"/>
    <property type="match status" value="1"/>
</dbReference>
<comment type="caution">
    <text evidence="4">The sequence shown here is derived from an EMBL/GenBank/DDBJ whole genome shotgun (WGS) entry which is preliminary data.</text>
</comment>
<dbReference type="Pfam" id="PF00017">
    <property type="entry name" value="SH2"/>
    <property type="match status" value="1"/>
</dbReference>
<gene>
    <name evidence="4" type="ORF">ACEWY4_003773</name>
</gene>
<feature type="region of interest" description="Disordered" evidence="2">
    <location>
        <begin position="1"/>
        <end position="28"/>
    </location>
</feature>
<evidence type="ECO:0000256" key="2">
    <source>
        <dbReference type="SAM" id="MobiDB-lite"/>
    </source>
</evidence>
<reference evidence="4 5" key="1">
    <citation type="submission" date="2024-09" db="EMBL/GenBank/DDBJ databases">
        <title>A chromosome-level genome assembly of Gray's grenadier anchovy, Coilia grayii.</title>
        <authorList>
            <person name="Fu Z."/>
        </authorList>
    </citation>
    <scope>NUCLEOTIDE SEQUENCE [LARGE SCALE GENOMIC DNA]</scope>
    <source>
        <strain evidence="4">G4</strain>
        <tissue evidence="4">Muscle</tissue>
    </source>
</reference>
<dbReference type="EMBL" id="JBHFQA010000003">
    <property type="protein sequence ID" value="KAL2102012.1"/>
    <property type="molecule type" value="Genomic_DNA"/>
</dbReference>
<evidence type="ECO:0000256" key="1">
    <source>
        <dbReference type="PROSITE-ProRule" id="PRU00191"/>
    </source>
</evidence>
<evidence type="ECO:0000313" key="5">
    <source>
        <dbReference type="Proteomes" id="UP001591681"/>
    </source>
</evidence>
<dbReference type="PRINTS" id="PR00401">
    <property type="entry name" value="SH2DOMAIN"/>
</dbReference>